<evidence type="ECO:0000256" key="1">
    <source>
        <dbReference type="SAM" id="MobiDB-lite"/>
    </source>
</evidence>
<dbReference type="Gene3D" id="6.10.140.140">
    <property type="match status" value="1"/>
</dbReference>
<keyword evidence="4" id="KW-1185">Reference proteome</keyword>
<dbReference type="AlphaFoldDB" id="A0A8C8AFV3"/>
<evidence type="ECO:0000313" key="3">
    <source>
        <dbReference type="Ensembl" id="ENSOSUP00000003687.1"/>
    </source>
</evidence>
<name>A0A8C8AFV3_9STRI</name>
<dbReference type="InterPro" id="IPR001909">
    <property type="entry name" value="KRAB"/>
</dbReference>
<accession>A0A8C8AFV3</accession>
<dbReference type="PANTHER" id="PTHR23232:SF133">
    <property type="entry name" value="RIKEN CDNA 1700020N01 GENE"/>
    <property type="match status" value="1"/>
</dbReference>
<dbReference type="GO" id="GO:0006355">
    <property type="term" value="P:regulation of DNA-templated transcription"/>
    <property type="evidence" value="ECO:0007669"/>
    <property type="project" value="InterPro"/>
</dbReference>
<dbReference type="CDD" id="cd07765">
    <property type="entry name" value="KRAB_A-box"/>
    <property type="match status" value="1"/>
</dbReference>
<dbReference type="Proteomes" id="UP000694552">
    <property type="component" value="Unplaced"/>
</dbReference>
<dbReference type="InterPro" id="IPR050169">
    <property type="entry name" value="Krueppel_C2H2_ZnF"/>
</dbReference>
<sequence length="83" mass="9092">MAPAVFQEPVAFEDVAVYFSAEEWRGLSGWQKGLYKEVMMENYQLIASLGKGPPGPAPSHPNPIPGTYPHPQLIPIPGIHPQL</sequence>
<dbReference type="SUPFAM" id="SSF109640">
    <property type="entry name" value="KRAB domain (Kruppel-associated box)"/>
    <property type="match status" value="1"/>
</dbReference>
<dbReference type="SMART" id="SM00349">
    <property type="entry name" value="KRAB"/>
    <property type="match status" value="1"/>
</dbReference>
<proteinExistence type="predicted"/>
<feature type="region of interest" description="Disordered" evidence="1">
    <location>
        <begin position="50"/>
        <end position="83"/>
    </location>
</feature>
<dbReference type="Ensembl" id="ENSOSUT00000003800.1">
    <property type="protein sequence ID" value="ENSOSUP00000003687.1"/>
    <property type="gene ID" value="ENSOSUG00000002645.1"/>
</dbReference>
<evidence type="ECO:0000259" key="2">
    <source>
        <dbReference type="PROSITE" id="PS50805"/>
    </source>
</evidence>
<dbReference type="Pfam" id="PF01352">
    <property type="entry name" value="KRAB"/>
    <property type="match status" value="1"/>
</dbReference>
<organism evidence="3 4">
    <name type="scientific">Otus sunia</name>
    <name type="common">Oriental scops-owl</name>
    <dbReference type="NCBI Taxonomy" id="257818"/>
    <lineage>
        <taxon>Eukaryota</taxon>
        <taxon>Metazoa</taxon>
        <taxon>Chordata</taxon>
        <taxon>Craniata</taxon>
        <taxon>Vertebrata</taxon>
        <taxon>Euteleostomi</taxon>
        <taxon>Archelosauria</taxon>
        <taxon>Archosauria</taxon>
        <taxon>Dinosauria</taxon>
        <taxon>Saurischia</taxon>
        <taxon>Theropoda</taxon>
        <taxon>Coelurosauria</taxon>
        <taxon>Aves</taxon>
        <taxon>Neognathae</taxon>
        <taxon>Neoaves</taxon>
        <taxon>Telluraves</taxon>
        <taxon>Strigiformes</taxon>
        <taxon>Strigidae</taxon>
        <taxon>Otus</taxon>
    </lineage>
</organism>
<reference evidence="3" key="1">
    <citation type="submission" date="2025-08" db="UniProtKB">
        <authorList>
            <consortium name="Ensembl"/>
        </authorList>
    </citation>
    <scope>IDENTIFICATION</scope>
</reference>
<protein>
    <recommendedName>
        <fullName evidence="2">KRAB domain-containing protein</fullName>
    </recommendedName>
</protein>
<evidence type="ECO:0000313" key="4">
    <source>
        <dbReference type="Proteomes" id="UP000694552"/>
    </source>
</evidence>
<feature type="domain" description="KRAB" evidence="2">
    <location>
        <begin position="10"/>
        <end position="83"/>
    </location>
</feature>
<dbReference type="PANTHER" id="PTHR23232">
    <property type="entry name" value="KRAB DOMAIN C2H2 ZINC FINGER"/>
    <property type="match status" value="1"/>
</dbReference>
<dbReference type="PROSITE" id="PS50805">
    <property type="entry name" value="KRAB"/>
    <property type="match status" value="1"/>
</dbReference>
<feature type="compositionally biased region" description="Pro residues" evidence="1">
    <location>
        <begin position="53"/>
        <end position="74"/>
    </location>
</feature>
<reference evidence="3" key="2">
    <citation type="submission" date="2025-09" db="UniProtKB">
        <authorList>
            <consortium name="Ensembl"/>
        </authorList>
    </citation>
    <scope>IDENTIFICATION</scope>
</reference>
<dbReference type="InterPro" id="IPR036051">
    <property type="entry name" value="KRAB_dom_sf"/>
</dbReference>